<evidence type="ECO:0000256" key="7">
    <source>
        <dbReference type="ARBA" id="ARBA00023262"/>
    </source>
</evidence>
<keyword evidence="7" id="KW-0599">Photoprotein</keyword>
<keyword evidence="12" id="KW-1185">Reference proteome</keyword>
<dbReference type="STRING" id="6573.A0A210QNS8"/>
<sequence>MASSGSKISSISRGALPLLLQTAARSSHDTRHVHRQFSRLLSTMRRSAVVGDAHSKPFSTSSSTKTIFKSSLPDVALDNRSLGEYLLTKLDNFGDKIALVDYANGKTYSYPQLKAATIRVASALNKLGYKKGDVMAMHSSNNTEYCILLLACAASGILLTTANPAYTPAELARHLKHSGSTSLVVVDVLLPVAKAAMDSDPELKAAIKEVIVIGEAEGCRPFSTLLEDDGKSFPENLNIDPMNDVVVLPYSSGTTGLPKGVQLTHHNLVANLQQFRPVIKVDVEDTSIGILPFYHCYGMIPVMMGVFQDGGKLVTLPKFEPEMFLKALSEHKVTMAHIVPPIVVFMAKHPAVSQFDLSSLNRVVVGAAPLGEAITGAFMDRLKAPVTQGYGLTETSPVLATDVLPPNPGTTGHLVPNTLAKVVNPETGAELGVGETGEFVFKGPQVMKGYLNNQRATDDMIKDGWLYSGDVGHVREDGCIVITDRLKELIKYKGFQVPPAELEDLLLKHPGIQDAAVIGVPDEVAGELPRAYVVPKPDQPLTQEEVCKFVEENVSAYKRLRGGVEFMEVIPKSPSGKILRRILRDEYSTKVST</sequence>
<keyword evidence="4" id="KW-0547">Nucleotide-binding</keyword>
<evidence type="ECO:0000313" key="12">
    <source>
        <dbReference type="Proteomes" id="UP000242188"/>
    </source>
</evidence>
<evidence type="ECO:0000256" key="2">
    <source>
        <dbReference type="ARBA" id="ARBA00012532"/>
    </source>
</evidence>
<name>A0A210QNS8_MIZYE</name>
<dbReference type="GO" id="GO:0016405">
    <property type="term" value="F:CoA-ligase activity"/>
    <property type="evidence" value="ECO:0007669"/>
    <property type="project" value="TreeGrafter"/>
</dbReference>
<dbReference type="FunFam" id="3.30.300.30:FF:000007">
    <property type="entry name" value="4-coumarate--CoA ligase 2"/>
    <property type="match status" value="1"/>
</dbReference>
<feature type="domain" description="AMP-dependent synthetase/ligase" evidence="9">
    <location>
        <begin position="91"/>
        <end position="451"/>
    </location>
</feature>
<evidence type="ECO:0000259" key="10">
    <source>
        <dbReference type="Pfam" id="PF13193"/>
    </source>
</evidence>
<evidence type="ECO:0000256" key="6">
    <source>
        <dbReference type="ARBA" id="ARBA00023223"/>
    </source>
</evidence>
<keyword evidence="5" id="KW-0067">ATP-binding</keyword>
<dbReference type="AlphaFoldDB" id="A0A210QNS8"/>
<dbReference type="Gene3D" id="3.30.300.30">
    <property type="match status" value="1"/>
</dbReference>
<evidence type="ECO:0000256" key="5">
    <source>
        <dbReference type="ARBA" id="ARBA00022840"/>
    </source>
</evidence>
<evidence type="ECO:0000259" key="9">
    <source>
        <dbReference type="Pfam" id="PF00501"/>
    </source>
</evidence>
<evidence type="ECO:0000313" key="11">
    <source>
        <dbReference type="EMBL" id="OWF50397.1"/>
    </source>
</evidence>
<proteinExistence type="inferred from homology"/>
<dbReference type="InterPro" id="IPR020845">
    <property type="entry name" value="AMP-binding_CS"/>
</dbReference>
<dbReference type="GO" id="GO:0005524">
    <property type="term" value="F:ATP binding"/>
    <property type="evidence" value="ECO:0007669"/>
    <property type="project" value="UniProtKB-KW"/>
</dbReference>
<dbReference type="PANTHER" id="PTHR24096">
    <property type="entry name" value="LONG-CHAIN-FATTY-ACID--COA LIGASE"/>
    <property type="match status" value="1"/>
</dbReference>
<dbReference type="SUPFAM" id="SSF56801">
    <property type="entry name" value="Acetyl-CoA synthetase-like"/>
    <property type="match status" value="1"/>
</dbReference>
<dbReference type="Pfam" id="PF13193">
    <property type="entry name" value="AMP-binding_C"/>
    <property type="match status" value="1"/>
</dbReference>
<reference evidence="11 12" key="1">
    <citation type="journal article" date="2017" name="Nat. Ecol. Evol.">
        <title>Scallop genome provides insights into evolution of bilaterian karyotype and development.</title>
        <authorList>
            <person name="Wang S."/>
            <person name="Zhang J."/>
            <person name="Jiao W."/>
            <person name="Li J."/>
            <person name="Xun X."/>
            <person name="Sun Y."/>
            <person name="Guo X."/>
            <person name="Huan P."/>
            <person name="Dong B."/>
            <person name="Zhang L."/>
            <person name="Hu X."/>
            <person name="Sun X."/>
            <person name="Wang J."/>
            <person name="Zhao C."/>
            <person name="Wang Y."/>
            <person name="Wang D."/>
            <person name="Huang X."/>
            <person name="Wang R."/>
            <person name="Lv J."/>
            <person name="Li Y."/>
            <person name="Zhang Z."/>
            <person name="Liu B."/>
            <person name="Lu W."/>
            <person name="Hui Y."/>
            <person name="Liang J."/>
            <person name="Zhou Z."/>
            <person name="Hou R."/>
            <person name="Li X."/>
            <person name="Liu Y."/>
            <person name="Li H."/>
            <person name="Ning X."/>
            <person name="Lin Y."/>
            <person name="Zhao L."/>
            <person name="Xing Q."/>
            <person name="Dou J."/>
            <person name="Li Y."/>
            <person name="Mao J."/>
            <person name="Guo H."/>
            <person name="Dou H."/>
            <person name="Li T."/>
            <person name="Mu C."/>
            <person name="Jiang W."/>
            <person name="Fu Q."/>
            <person name="Fu X."/>
            <person name="Miao Y."/>
            <person name="Liu J."/>
            <person name="Yu Q."/>
            <person name="Li R."/>
            <person name="Liao H."/>
            <person name="Li X."/>
            <person name="Kong Y."/>
            <person name="Jiang Z."/>
            <person name="Chourrout D."/>
            <person name="Li R."/>
            <person name="Bao Z."/>
        </authorList>
    </citation>
    <scope>NUCLEOTIDE SEQUENCE [LARGE SCALE GENOMIC DNA]</scope>
    <source>
        <strain evidence="11 12">PY_sf001</strain>
    </source>
</reference>
<keyword evidence="11" id="KW-0436">Ligase</keyword>
<dbReference type="Gene3D" id="3.40.50.12780">
    <property type="entry name" value="N-terminal domain of ligase-like"/>
    <property type="match status" value="1"/>
</dbReference>
<evidence type="ECO:0000256" key="3">
    <source>
        <dbReference type="ARBA" id="ARBA00019043"/>
    </source>
</evidence>
<accession>A0A210QNS8</accession>
<dbReference type="InterPro" id="IPR042099">
    <property type="entry name" value="ANL_N_sf"/>
</dbReference>
<dbReference type="OrthoDB" id="10253869at2759"/>
<comment type="catalytic activity">
    <reaction evidence="8">
        <text>firefly D-luciferin + ATP + O2 = firefly oxyluciferin + hnu + AMP + CO2 + diphosphate</text>
        <dbReference type="Rhea" id="RHEA:10732"/>
        <dbReference type="ChEBI" id="CHEBI:15379"/>
        <dbReference type="ChEBI" id="CHEBI:16526"/>
        <dbReference type="ChEBI" id="CHEBI:16792"/>
        <dbReference type="ChEBI" id="CHEBI:30212"/>
        <dbReference type="ChEBI" id="CHEBI:30616"/>
        <dbReference type="ChEBI" id="CHEBI:33019"/>
        <dbReference type="ChEBI" id="CHEBI:58038"/>
        <dbReference type="ChEBI" id="CHEBI:456215"/>
        <dbReference type="EC" id="1.13.12.7"/>
    </reaction>
</comment>
<evidence type="ECO:0000256" key="8">
    <source>
        <dbReference type="ARBA" id="ARBA00048497"/>
    </source>
</evidence>
<dbReference type="EC" id="1.13.12.7" evidence="2"/>
<dbReference type="InterPro" id="IPR025110">
    <property type="entry name" value="AMP-bd_C"/>
</dbReference>
<evidence type="ECO:0000256" key="1">
    <source>
        <dbReference type="ARBA" id="ARBA00006432"/>
    </source>
</evidence>
<organism evidence="11 12">
    <name type="scientific">Mizuhopecten yessoensis</name>
    <name type="common">Japanese scallop</name>
    <name type="synonym">Patinopecten yessoensis</name>
    <dbReference type="NCBI Taxonomy" id="6573"/>
    <lineage>
        <taxon>Eukaryota</taxon>
        <taxon>Metazoa</taxon>
        <taxon>Spiralia</taxon>
        <taxon>Lophotrochozoa</taxon>
        <taxon>Mollusca</taxon>
        <taxon>Bivalvia</taxon>
        <taxon>Autobranchia</taxon>
        <taxon>Pteriomorphia</taxon>
        <taxon>Pectinida</taxon>
        <taxon>Pectinoidea</taxon>
        <taxon>Pectinidae</taxon>
        <taxon>Mizuhopecten</taxon>
    </lineage>
</organism>
<gene>
    <name evidence="11" type="ORF">KP79_PYT09450</name>
</gene>
<comment type="caution">
    <text evidence="11">The sequence shown here is derived from an EMBL/GenBank/DDBJ whole genome shotgun (WGS) entry which is preliminary data.</text>
</comment>
<dbReference type="FunFam" id="3.40.50.12780:FF:000003">
    <property type="entry name" value="Long-chain-fatty-acid--CoA ligase FadD"/>
    <property type="match status" value="1"/>
</dbReference>
<feature type="domain" description="AMP-binding enzyme C-terminal" evidence="10">
    <location>
        <begin position="501"/>
        <end position="577"/>
    </location>
</feature>
<dbReference type="GO" id="GO:0008218">
    <property type="term" value="P:bioluminescence"/>
    <property type="evidence" value="ECO:0007669"/>
    <property type="project" value="UniProtKB-KW"/>
</dbReference>
<dbReference type="InterPro" id="IPR000873">
    <property type="entry name" value="AMP-dep_synth/lig_dom"/>
</dbReference>
<comment type="similarity">
    <text evidence="1">Belongs to the ATP-dependent AMP-binding enzyme family.</text>
</comment>
<dbReference type="Proteomes" id="UP000242188">
    <property type="component" value="Unassembled WGS sequence"/>
</dbReference>
<dbReference type="EMBL" id="NEDP02002617">
    <property type="protein sequence ID" value="OWF50397.1"/>
    <property type="molecule type" value="Genomic_DNA"/>
</dbReference>
<dbReference type="InterPro" id="IPR045851">
    <property type="entry name" value="AMP-bd_C_sf"/>
</dbReference>
<protein>
    <recommendedName>
        <fullName evidence="3">Luciferin 4-monooxygenase</fullName>
        <ecNumber evidence="2">1.13.12.7</ecNumber>
    </recommendedName>
</protein>
<dbReference type="PROSITE" id="PS00455">
    <property type="entry name" value="AMP_BINDING"/>
    <property type="match status" value="1"/>
</dbReference>
<evidence type="ECO:0000256" key="4">
    <source>
        <dbReference type="ARBA" id="ARBA00022741"/>
    </source>
</evidence>
<keyword evidence="6" id="KW-0455">Luminescence</keyword>
<dbReference type="Pfam" id="PF00501">
    <property type="entry name" value="AMP-binding"/>
    <property type="match status" value="1"/>
</dbReference>
<dbReference type="PANTHER" id="PTHR24096:SF422">
    <property type="entry name" value="BCDNA.GH02901"/>
    <property type="match status" value="1"/>
</dbReference>